<evidence type="ECO:0000259" key="9">
    <source>
        <dbReference type="PROSITE" id="PS50119"/>
    </source>
</evidence>
<dbReference type="InterPro" id="IPR006703">
    <property type="entry name" value="G_AIG1"/>
</dbReference>
<dbReference type="Gene3D" id="3.30.160.60">
    <property type="entry name" value="Classic Zinc Finger"/>
    <property type="match status" value="1"/>
</dbReference>
<dbReference type="GO" id="GO:0008270">
    <property type="term" value="F:zinc ion binding"/>
    <property type="evidence" value="ECO:0007669"/>
    <property type="project" value="UniProtKB-KW"/>
</dbReference>
<evidence type="ECO:0000256" key="2">
    <source>
        <dbReference type="ARBA" id="ARBA00022741"/>
    </source>
</evidence>
<dbReference type="InterPro" id="IPR045058">
    <property type="entry name" value="GIMA/IAN/Toc"/>
</dbReference>
<dbReference type="Pfam" id="PF04548">
    <property type="entry name" value="AIG1"/>
    <property type="match status" value="1"/>
</dbReference>
<dbReference type="Gene3D" id="2.60.40.10">
    <property type="entry name" value="Immunoglobulins"/>
    <property type="match status" value="3"/>
</dbReference>
<dbReference type="InterPro" id="IPR027417">
    <property type="entry name" value="P-loop_NTPase"/>
</dbReference>
<reference evidence="12 13" key="1">
    <citation type="submission" date="2021-04" db="EMBL/GenBank/DDBJ databases">
        <authorList>
            <person name="De Guttry C."/>
            <person name="Zahm M."/>
            <person name="Klopp C."/>
            <person name="Cabau C."/>
            <person name="Louis A."/>
            <person name="Berthelot C."/>
            <person name="Parey E."/>
            <person name="Roest Crollius H."/>
            <person name="Montfort J."/>
            <person name="Robinson-Rechavi M."/>
            <person name="Bucao C."/>
            <person name="Bouchez O."/>
            <person name="Gislard M."/>
            <person name="Lluch J."/>
            <person name="Milhes M."/>
            <person name="Lampietro C."/>
            <person name="Lopez Roques C."/>
            <person name="Donnadieu C."/>
            <person name="Braasch I."/>
            <person name="Desvignes T."/>
            <person name="Postlethwait J."/>
            <person name="Bobe J."/>
            <person name="Wedekind C."/>
            <person name="Guiguen Y."/>
        </authorList>
    </citation>
    <scope>NUCLEOTIDE SEQUENCE [LARGE SCALE GENOMIC DNA]</scope>
    <source>
        <strain evidence="12">Cs_M1</strain>
        <tissue evidence="12">Blood</tissue>
    </source>
</reference>
<keyword evidence="3 6" id="KW-0479">Metal-binding</keyword>
<dbReference type="Gene3D" id="4.10.830.40">
    <property type="match status" value="1"/>
</dbReference>
<dbReference type="PANTHER" id="PTHR10903:SF170">
    <property type="entry name" value="GTPASE IMAP FAMILY MEMBER 7"/>
    <property type="match status" value="1"/>
</dbReference>
<keyword evidence="4" id="KW-0862">Zinc</keyword>
<dbReference type="Proteomes" id="UP001356427">
    <property type="component" value="Unassembled WGS sequence"/>
</dbReference>
<dbReference type="InterPro" id="IPR036116">
    <property type="entry name" value="FN3_sf"/>
</dbReference>
<dbReference type="SUPFAM" id="SSF49265">
    <property type="entry name" value="Fibronectin type III"/>
    <property type="match status" value="2"/>
</dbReference>
<evidence type="ECO:0000313" key="12">
    <source>
        <dbReference type="EMBL" id="KAK6324579.1"/>
    </source>
</evidence>
<feature type="compositionally biased region" description="Basic and acidic residues" evidence="8">
    <location>
        <begin position="13"/>
        <end position="34"/>
    </location>
</feature>
<keyword evidence="2" id="KW-0547">Nucleotide-binding</keyword>
<keyword evidence="13" id="KW-1185">Reference proteome</keyword>
<proteinExistence type="inferred from homology"/>
<feature type="domain" description="B box-type" evidence="9">
    <location>
        <begin position="87"/>
        <end position="127"/>
    </location>
</feature>
<keyword evidence="5" id="KW-0342">GTP-binding</keyword>
<evidence type="ECO:0000259" key="10">
    <source>
        <dbReference type="PROSITE" id="PS50853"/>
    </source>
</evidence>
<dbReference type="PROSITE" id="PS51720">
    <property type="entry name" value="G_AIG1"/>
    <property type="match status" value="1"/>
</dbReference>
<evidence type="ECO:0000256" key="4">
    <source>
        <dbReference type="ARBA" id="ARBA00022833"/>
    </source>
</evidence>
<evidence type="ECO:0000259" key="11">
    <source>
        <dbReference type="PROSITE" id="PS51720"/>
    </source>
</evidence>
<feature type="domain" description="Fibronectin type-III" evidence="10">
    <location>
        <begin position="153"/>
        <end position="238"/>
    </location>
</feature>
<comment type="caution">
    <text evidence="12">The sequence shown here is derived from an EMBL/GenBank/DDBJ whole genome shotgun (WGS) entry which is preliminary data.</text>
</comment>
<evidence type="ECO:0000256" key="7">
    <source>
        <dbReference type="SAM" id="Coils"/>
    </source>
</evidence>
<dbReference type="Pfam" id="PF00041">
    <property type="entry name" value="fn3"/>
    <property type="match status" value="3"/>
</dbReference>
<feature type="domain" description="Fibronectin type-III" evidence="10">
    <location>
        <begin position="242"/>
        <end position="335"/>
    </location>
</feature>
<gene>
    <name evidence="12" type="ORF">J4Q44_G00039210</name>
</gene>
<dbReference type="PROSITE" id="PS50853">
    <property type="entry name" value="FN3"/>
    <property type="match status" value="2"/>
</dbReference>
<dbReference type="CDD" id="cd22249">
    <property type="entry name" value="UDM1_RNF168_RNF169-like"/>
    <property type="match status" value="1"/>
</dbReference>
<keyword evidence="3 6" id="KW-0863">Zinc-finger</keyword>
<comment type="similarity">
    <text evidence="1">Belongs to the TRAFAC class TrmE-Era-EngA-EngB-Septin-like GTPase superfamily. AIG1/Toc34/Toc159-like paraseptin GTPase family. IAN subfamily.</text>
</comment>
<dbReference type="InterPro" id="IPR000315">
    <property type="entry name" value="Znf_B-box"/>
</dbReference>
<evidence type="ECO:0000256" key="8">
    <source>
        <dbReference type="SAM" id="MobiDB-lite"/>
    </source>
</evidence>
<sequence length="656" mass="73634">MSYHQGAEGGAIPKERQKDGSPNKDLDETRDPYMKRPGEVPCDICSEVQAVKFCQTCTQSYCETHVRKHYTVPKLQRHTLVEVTGDLEERLCQEHHRALEVFCRTDQMPICLECSVTKHKGHDLIIEEIKQTGRQTFDGEQRQRPESVDVLPPPGKIQVLSVRSDSVSLSWGSPEGLKAPHMFRVTWGCDLGETDSSKVKGGHHLKISSLQPGEKYQFSVATEGEDGSQSRCVSASVTTVVPPRDLKVDHLNDTSFTLHWSKAEGMEKVPQRFLISYCSPGTDLHAENTKDCHKTFSNLQPGTEYTVSVSTVLNNGEESEPVSTTICTNQLTVDSVDTTSAAISWSQPPGLDQTQHHYQISYHCPGTEPHITTTYSHSITLSDLQGGTQYSVTVCTVLENGKQSRLVSTTLTTKHEVRIVLVGKTGNGKSATGNTILGRNAFNSKMSPYSVTSKCDKNGGEVDGQKVVVIDTPGLLNTYYTQQETLTEIKRCISLSSPGPHVFLFVIPVGRFTCEENNTVEIIQTFFGEQSTNHAMVLFTHGNDLEGTSVKDYVDNFPDLQRFTKQCHGGYHVFNNRDKNPSQVTELLDKINKMVMMNGGRYYTTEMFQEAEREIEEKKKRILKENEEKRLREMEELNKKFVGEHLREEEEKPLHH</sequence>
<dbReference type="Pfam" id="PF00643">
    <property type="entry name" value="zf-B_box"/>
    <property type="match status" value="1"/>
</dbReference>
<evidence type="ECO:0000256" key="6">
    <source>
        <dbReference type="PROSITE-ProRule" id="PRU00024"/>
    </source>
</evidence>
<dbReference type="SMART" id="SM00336">
    <property type="entry name" value="BBOX"/>
    <property type="match status" value="2"/>
</dbReference>
<organism evidence="12 13">
    <name type="scientific">Coregonus suidteri</name>
    <dbReference type="NCBI Taxonomy" id="861788"/>
    <lineage>
        <taxon>Eukaryota</taxon>
        <taxon>Metazoa</taxon>
        <taxon>Chordata</taxon>
        <taxon>Craniata</taxon>
        <taxon>Vertebrata</taxon>
        <taxon>Euteleostomi</taxon>
        <taxon>Actinopterygii</taxon>
        <taxon>Neopterygii</taxon>
        <taxon>Teleostei</taxon>
        <taxon>Protacanthopterygii</taxon>
        <taxon>Salmoniformes</taxon>
        <taxon>Salmonidae</taxon>
        <taxon>Coregoninae</taxon>
        <taxon>Coregonus</taxon>
    </lineage>
</organism>
<feature type="coiled-coil region" evidence="7">
    <location>
        <begin position="608"/>
        <end position="644"/>
    </location>
</feature>
<dbReference type="SUPFAM" id="SSF52540">
    <property type="entry name" value="P-loop containing nucleoside triphosphate hydrolases"/>
    <property type="match status" value="1"/>
</dbReference>
<dbReference type="CDD" id="cd01852">
    <property type="entry name" value="AIG1"/>
    <property type="match status" value="1"/>
</dbReference>
<feature type="domain" description="AIG1-type G" evidence="11">
    <location>
        <begin position="414"/>
        <end position="612"/>
    </location>
</feature>
<evidence type="ECO:0000256" key="1">
    <source>
        <dbReference type="ARBA" id="ARBA00008535"/>
    </source>
</evidence>
<feature type="region of interest" description="Disordered" evidence="8">
    <location>
        <begin position="1"/>
        <end position="34"/>
    </location>
</feature>
<dbReference type="GO" id="GO:0005525">
    <property type="term" value="F:GTP binding"/>
    <property type="evidence" value="ECO:0007669"/>
    <property type="project" value="UniProtKB-KW"/>
</dbReference>
<protein>
    <submittedName>
        <fullName evidence="12">Uncharacterized protein</fullName>
    </submittedName>
</protein>
<dbReference type="SMART" id="SM00060">
    <property type="entry name" value="FN3"/>
    <property type="match status" value="3"/>
</dbReference>
<evidence type="ECO:0000256" key="3">
    <source>
        <dbReference type="ARBA" id="ARBA00022771"/>
    </source>
</evidence>
<name>A0AAN8M8C3_9TELE</name>
<dbReference type="AlphaFoldDB" id="A0AAN8M8C3"/>
<dbReference type="CDD" id="cd00063">
    <property type="entry name" value="FN3"/>
    <property type="match status" value="3"/>
</dbReference>
<dbReference type="CDD" id="cd19769">
    <property type="entry name" value="Bbox2_TRIM16-like"/>
    <property type="match status" value="1"/>
</dbReference>
<dbReference type="FunFam" id="3.40.50.300:FF:000366">
    <property type="entry name" value="GTPase, IMAP family member 2"/>
    <property type="match status" value="1"/>
</dbReference>
<dbReference type="InterPro" id="IPR013783">
    <property type="entry name" value="Ig-like_fold"/>
</dbReference>
<keyword evidence="7" id="KW-0175">Coiled coil</keyword>
<dbReference type="EMBL" id="JAGTTL010000003">
    <property type="protein sequence ID" value="KAK6324579.1"/>
    <property type="molecule type" value="Genomic_DNA"/>
</dbReference>
<evidence type="ECO:0000256" key="5">
    <source>
        <dbReference type="ARBA" id="ARBA00023134"/>
    </source>
</evidence>
<dbReference type="SUPFAM" id="SSF57845">
    <property type="entry name" value="B-box zinc-binding domain"/>
    <property type="match status" value="1"/>
</dbReference>
<evidence type="ECO:0000313" key="13">
    <source>
        <dbReference type="Proteomes" id="UP001356427"/>
    </source>
</evidence>
<dbReference type="Gene3D" id="3.40.50.300">
    <property type="entry name" value="P-loop containing nucleotide triphosphate hydrolases"/>
    <property type="match status" value="1"/>
</dbReference>
<dbReference type="CDD" id="cd19802">
    <property type="entry name" value="Bbox1_TRIM8-like"/>
    <property type="match status" value="1"/>
</dbReference>
<dbReference type="PROSITE" id="PS50119">
    <property type="entry name" value="ZF_BBOX"/>
    <property type="match status" value="1"/>
</dbReference>
<dbReference type="PANTHER" id="PTHR10903">
    <property type="entry name" value="GTPASE, IMAP FAMILY MEMBER-RELATED"/>
    <property type="match status" value="1"/>
</dbReference>
<accession>A0AAN8M8C3</accession>
<dbReference type="InterPro" id="IPR003961">
    <property type="entry name" value="FN3_dom"/>
</dbReference>